<keyword evidence="2" id="KW-1185">Reference proteome</keyword>
<gene>
    <name evidence="1" type="ORF">E4P47_02030</name>
</gene>
<evidence type="ECO:0000313" key="1">
    <source>
        <dbReference type="EMBL" id="TFH96621.1"/>
    </source>
</evidence>
<dbReference type="Proteomes" id="UP000297225">
    <property type="component" value="Unassembled WGS sequence"/>
</dbReference>
<reference evidence="1 2" key="1">
    <citation type="submission" date="2019-03" db="EMBL/GenBank/DDBJ databases">
        <title>Porphyromonas levii Isolated from the Uterus of Dairy Cows.</title>
        <authorList>
            <person name="Francis A.M."/>
        </authorList>
    </citation>
    <scope>NUCLEOTIDE SEQUENCE [LARGE SCALE GENOMIC DNA]</scope>
    <source>
        <strain evidence="1 2">AF5678</strain>
    </source>
</reference>
<name>A0A4Y8WQZ3_9PORP</name>
<evidence type="ECO:0000313" key="2">
    <source>
        <dbReference type="Proteomes" id="UP000297225"/>
    </source>
</evidence>
<accession>A0A4Y8WQZ3</accession>
<organism evidence="1 2">
    <name type="scientific">Porphyromonas levii</name>
    <dbReference type="NCBI Taxonomy" id="28114"/>
    <lineage>
        <taxon>Bacteria</taxon>
        <taxon>Pseudomonadati</taxon>
        <taxon>Bacteroidota</taxon>
        <taxon>Bacteroidia</taxon>
        <taxon>Bacteroidales</taxon>
        <taxon>Porphyromonadaceae</taxon>
        <taxon>Porphyromonas</taxon>
    </lineage>
</organism>
<comment type="caution">
    <text evidence="1">The sequence shown here is derived from an EMBL/GenBank/DDBJ whole genome shotgun (WGS) entry which is preliminary data.</text>
</comment>
<proteinExistence type="predicted"/>
<sequence length="13" mass="1813">MRWMPWLFLWCML</sequence>
<protein>
    <submittedName>
        <fullName evidence="1">Uncharacterized protein</fullName>
    </submittedName>
</protein>
<dbReference type="EMBL" id="SPNC01000016">
    <property type="protein sequence ID" value="TFH96621.1"/>
    <property type="molecule type" value="Genomic_DNA"/>
</dbReference>